<dbReference type="Proteomes" id="UP000887159">
    <property type="component" value="Unassembled WGS sequence"/>
</dbReference>
<protein>
    <submittedName>
        <fullName evidence="2">Uncharacterized protein</fullName>
    </submittedName>
</protein>
<evidence type="ECO:0000313" key="3">
    <source>
        <dbReference type="Proteomes" id="UP000887159"/>
    </source>
</evidence>
<sequence length="90" mass="10302">MALTQNALQSAGYTIAERREQNRYKLMDYWSACFPQGSSNSFHEKLGGYMGSAYLLALCCIIIKLGVRKSRREESARFPDLGIYRQRDVT</sequence>
<name>A0A8X6WDQ9_TRICX</name>
<evidence type="ECO:0000256" key="1">
    <source>
        <dbReference type="SAM" id="Phobius"/>
    </source>
</evidence>
<dbReference type="EMBL" id="BMAU01021404">
    <property type="protein sequence ID" value="GFY32682.1"/>
    <property type="molecule type" value="Genomic_DNA"/>
</dbReference>
<gene>
    <name evidence="2" type="ORF">TNCV_4637881</name>
</gene>
<proteinExistence type="predicted"/>
<dbReference type="AlphaFoldDB" id="A0A8X6WDQ9"/>
<keyword evidence="3" id="KW-1185">Reference proteome</keyword>
<organism evidence="2 3">
    <name type="scientific">Trichonephila clavipes</name>
    <name type="common">Golden silk orbweaver</name>
    <name type="synonym">Nephila clavipes</name>
    <dbReference type="NCBI Taxonomy" id="2585209"/>
    <lineage>
        <taxon>Eukaryota</taxon>
        <taxon>Metazoa</taxon>
        <taxon>Ecdysozoa</taxon>
        <taxon>Arthropoda</taxon>
        <taxon>Chelicerata</taxon>
        <taxon>Arachnida</taxon>
        <taxon>Araneae</taxon>
        <taxon>Araneomorphae</taxon>
        <taxon>Entelegynae</taxon>
        <taxon>Araneoidea</taxon>
        <taxon>Nephilidae</taxon>
        <taxon>Trichonephila</taxon>
    </lineage>
</organism>
<comment type="caution">
    <text evidence="2">The sequence shown here is derived from an EMBL/GenBank/DDBJ whole genome shotgun (WGS) entry which is preliminary data.</text>
</comment>
<keyword evidence="1" id="KW-0812">Transmembrane</keyword>
<keyword evidence="1" id="KW-0472">Membrane</keyword>
<reference evidence="2" key="1">
    <citation type="submission" date="2020-08" db="EMBL/GenBank/DDBJ databases">
        <title>Multicomponent nature underlies the extraordinary mechanical properties of spider dragline silk.</title>
        <authorList>
            <person name="Kono N."/>
            <person name="Nakamura H."/>
            <person name="Mori M."/>
            <person name="Yoshida Y."/>
            <person name="Ohtoshi R."/>
            <person name="Malay A.D."/>
            <person name="Moran D.A.P."/>
            <person name="Tomita M."/>
            <person name="Numata K."/>
            <person name="Arakawa K."/>
        </authorList>
    </citation>
    <scope>NUCLEOTIDE SEQUENCE</scope>
</reference>
<keyword evidence="1" id="KW-1133">Transmembrane helix</keyword>
<accession>A0A8X6WDQ9</accession>
<feature type="transmembrane region" description="Helical" evidence="1">
    <location>
        <begin position="46"/>
        <end position="67"/>
    </location>
</feature>
<evidence type="ECO:0000313" key="2">
    <source>
        <dbReference type="EMBL" id="GFY32682.1"/>
    </source>
</evidence>